<comment type="caution">
    <text evidence="3">The sequence shown here is derived from an EMBL/GenBank/DDBJ whole genome shotgun (WGS) entry which is preliminary data.</text>
</comment>
<evidence type="ECO:0000259" key="2">
    <source>
        <dbReference type="Pfam" id="PF07853"/>
    </source>
</evidence>
<dbReference type="Pfam" id="PF07853">
    <property type="entry name" value="DUF1648"/>
    <property type="match status" value="1"/>
</dbReference>
<evidence type="ECO:0000313" key="4">
    <source>
        <dbReference type="Proteomes" id="UP000679749"/>
    </source>
</evidence>
<reference evidence="3" key="1">
    <citation type="submission" date="2021-05" db="EMBL/GenBank/DDBJ databases">
        <title>Novel Bacillus species.</title>
        <authorList>
            <person name="Liu G."/>
        </authorList>
    </citation>
    <scope>NUCLEOTIDE SEQUENCE</scope>
    <source>
        <strain evidence="3">FJAT-49825</strain>
    </source>
</reference>
<keyword evidence="4" id="KW-1185">Reference proteome</keyword>
<proteinExistence type="predicted"/>
<keyword evidence="1" id="KW-0812">Transmembrane</keyword>
<feature type="domain" description="DUF1648" evidence="2">
    <location>
        <begin position="30"/>
        <end position="73"/>
    </location>
</feature>
<evidence type="ECO:0000256" key="1">
    <source>
        <dbReference type="SAM" id="Phobius"/>
    </source>
</evidence>
<dbReference type="Proteomes" id="UP000679749">
    <property type="component" value="Unassembled WGS sequence"/>
</dbReference>
<keyword evidence="1" id="KW-1133">Transmembrane helix</keyword>
<name>A0A942YVW7_9BACI</name>
<sequence>MSNSWERPKINIKKTKNEWIWDIIGYSFYFGSIIFLIAVWNRLPEEVPGHFNASGEVDRWGSKWELLILPGIGAFILLFLQTLEKFPQFHNYPHRFNQSNAKQFYLNSRKLMNQLKNTCLIVFALILFESISIALEWGNGFGKWFLPIAVICTIIPIVTGIMRQKKIK</sequence>
<feature type="transmembrane region" description="Helical" evidence="1">
    <location>
        <begin position="60"/>
        <end position="80"/>
    </location>
</feature>
<protein>
    <submittedName>
        <fullName evidence="3">DUF1648 domain-containing protein</fullName>
    </submittedName>
</protein>
<keyword evidence="1" id="KW-0472">Membrane</keyword>
<feature type="transmembrane region" description="Helical" evidence="1">
    <location>
        <begin position="118"/>
        <end position="138"/>
    </location>
</feature>
<dbReference type="EMBL" id="JAGYPF010000003">
    <property type="protein sequence ID" value="MBS4214362.1"/>
    <property type="molecule type" value="Genomic_DNA"/>
</dbReference>
<dbReference type="InterPro" id="IPR012867">
    <property type="entry name" value="DUF1648"/>
</dbReference>
<dbReference type="RefSeq" id="WP_213118834.1">
    <property type="nucleotide sequence ID" value="NZ_JAGYPF010000003.1"/>
</dbReference>
<gene>
    <name evidence="3" type="ORF">KHA99_18085</name>
</gene>
<organism evidence="3 4">
    <name type="scientific">Neobacillus rhizophilus</name>
    <dbReference type="NCBI Taxonomy" id="2833579"/>
    <lineage>
        <taxon>Bacteria</taxon>
        <taxon>Bacillati</taxon>
        <taxon>Bacillota</taxon>
        <taxon>Bacilli</taxon>
        <taxon>Bacillales</taxon>
        <taxon>Bacillaceae</taxon>
        <taxon>Neobacillus</taxon>
    </lineage>
</organism>
<feature type="transmembrane region" description="Helical" evidence="1">
    <location>
        <begin position="20"/>
        <end position="40"/>
    </location>
</feature>
<accession>A0A942YVW7</accession>
<dbReference type="AlphaFoldDB" id="A0A942YVW7"/>
<evidence type="ECO:0000313" key="3">
    <source>
        <dbReference type="EMBL" id="MBS4214362.1"/>
    </source>
</evidence>
<feature type="transmembrane region" description="Helical" evidence="1">
    <location>
        <begin position="144"/>
        <end position="162"/>
    </location>
</feature>